<gene>
    <name evidence="1" type="ORF">C483_19390</name>
</gene>
<sequence length="49" mass="5408">MRAAVKSVLLRSDGPTTIEECRRCGRTTESPDTECPTCGCTDVVTYRIE</sequence>
<dbReference type="Proteomes" id="UP000011519">
    <property type="component" value="Unassembled WGS sequence"/>
</dbReference>
<comment type="caution">
    <text evidence="1">The sequence shown here is derived from an EMBL/GenBank/DDBJ whole genome shotgun (WGS) entry which is preliminary data.</text>
</comment>
<organism evidence="1 2">
    <name type="scientific">Natrialba hulunbeirensis JCM 10989</name>
    <dbReference type="NCBI Taxonomy" id="1227493"/>
    <lineage>
        <taxon>Archaea</taxon>
        <taxon>Methanobacteriati</taxon>
        <taxon>Methanobacteriota</taxon>
        <taxon>Stenosarchaea group</taxon>
        <taxon>Halobacteria</taxon>
        <taxon>Halobacteriales</taxon>
        <taxon>Natrialbaceae</taxon>
        <taxon>Natrialba</taxon>
    </lineage>
</organism>
<proteinExistence type="predicted"/>
<accession>L9ZKP6</accession>
<evidence type="ECO:0000313" key="1">
    <source>
        <dbReference type="EMBL" id="ELY86606.1"/>
    </source>
</evidence>
<evidence type="ECO:0000313" key="2">
    <source>
        <dbReference type="Proteomes" id="UP000011519"/>
    </source>
</evidence>
<dbReference type="PATRIC" id="fig|1227493.4.peg.3899"/>
<dbReference type="AlphaFoldDB" id="L9ZKP6"/>
<keyword evidence="2" id="KW-1185">Reference proteome</keyword>
<reference evidence="1 2" key="1">
    <citation type="journal article" date="2014" name="PLoS Genet.">
        <title>Phylogenetically driven sequencing of extremely halophilic archaea reveals strategies for static and dynamic osmo-response.</title>
        <authorList>
            <person name="Becker E.A."/>
            <person name="Seitzer P.M."/>
            <person name="Tritt A."/>
            <person name="Larsen D."/>
            <person name="Krusor M."/>
            <person name="Yao A.I."/>
            <person name="Wu D."/>
            <person name="Madern D."/>
            <person name="Eisen J.A."/>
            <person name="Darling A.E."/>
            <person name="Facciotti M.T."/>
        </authorList>
    </citation>
    <scope>NUCLEOTIDE SEQUENCE [LARGE SCALE GENOMIC DNA]</scope>
    <source>
        <strain evidence="1 2">JCM 10989</strain>
    </source>
</reference>
<name>L9ZKP6_9EURY</name>
<evidence type="ECO:0008006" key="3">
    <source>
        <dbReference type="Google" id="ProtNLM"/>
    </source>
</evidence>
<protein>
    <recommendedName>
        <fullName evidence="3">Small CPxCG-related zinc finger protein</fullName>
    </recommendedName>
</protein>
<dbReference type="EMBL" id="AOIM01000043">
    <property type="protein sequence ID" value="ELY86606.1"/>
    <property type="molecule type" value="Genomic_DNA"/>
</dbReference>